<dbReference type="GO" id="GO:0016020">
    <property type="term" value="C:membrane"/>
    <property type="evidence" value="ECO:0007669"/>
    <property type="project" value="InterPro"/>
</dbReference>
<dbReference type="Pfam" id="PF00015">
    <property type="entry name" value="MCPsignal"/>
    <property type="match status" value="1"/>
</dbReference>
<gene>
    <name evidence="4" type="ORF">IPP58_15420</name>
</gene>
<dbReference type="Proteomes" id="UP000886657">
    <property type="component" value="Unassembled WGS sequence"/>
</dbReference>
<evidence type="ECO:0000256" key="1">
    <source>
        <dbReference type="ARBA" id="ARBA00023224"/>
    </source>
</evidence>
<accession>A0A9D7XHX3</accession>
<dbReference type="PANTHER" id="PTHR32089">
    <property type="entry name" value="METHYL-ACCEPTING CHEMOTAXIS PROTEIN MCPB"/>
    <property type="match status" value="1"/>
</dbReference>
<dbReference type="GO" id="GO:0007165">
    <property type="term" value="P:signal transduction"/>
    <property type="evidence" value="ECO:0007669"/>
    <property type="project" value="UniProtKB-KW"/>
</dbReference>
<dbReference type="EMBL" id="JADKIO010000012">
    <property type="protein sequence ID" value="MBK9797836.1"/>
    <property type="molecule type" value="Genomic_DNA"/>
</dbReference>
<protein>
    <recommendedName>
        <fullName evidence="3">Methyl-accepting transducer domain-containing protein</fullName>
    </recommendedName>
</protein>
<dbReference type="Gene3D" id="1.10.287.950">
    <property type="entry name" value="Methyl-accepting chemotaxis protein"/>
    <property type="match status" value="1"/>
</dbReference>
<evidence type="ECO:0000256" key="2">
    <source>
        <dbReference type="PROSITE-ProRule" id="PRU00284"/>
    </source>
</evidence>
<keyword evidence="1 2" id="KW-0807">Transducer</keyword>
<dbReference type="SUPFAM" id="SSF58104">
    <property type="entry name" value="Methyl-accepting chemotaxis protein (MCP) signaling domain"/>
    <property type="match status" value="1"/>
</dbReference>
<name>A0A9D7XHX3_9BACT</name>
<comment type="caution">
    <text evidence="4">The sequence shown here is derived from an EMBL/GenBank/DDBJ whole genome shotgun (WGS) entry which is preliminary data.</text>
</comment>
<dbReference type="PANTHER" id="PTHR32089:SF112">
    <property type="entry name" value="LYSOZYME-LIKE PROTEIN-RELATED"/>
    <property type="match status" value="1"/>
</dbReference>
<reference evidence="4" key="1">
    <citation type="submission" date="2020-10" db="EMBL/GenBank/DDBJ databases">
        <title>Connecting structure to function with the recovery of over 1000 high-quality activated sludge metagenome-assembled genomes encoding full-length rRNA genes using long-read sequencing.</title>
        <authorList>
            <person name="Singleton C.M."/>
            <person name="Petriglieri F."/>
            <person name="Kristensen J.M."/>
            <person name="Kirkegaard R.H."/>
            <person name="Michaelsen T.Y."/>
            <person name="Andersen M.H."/>
            <person name="Karst S.M."/>
            <person name="Dueholm M.S."/>
            <person name="Nielsen P.H."/>
            <person name="Albertsen M."/>
        </authorList>
    </citation>
    <scope>NUCLEOTIDE SEQUENCE</scope>
    <source>
        <strain evidence="4">Skiv_18-Q3-R9-52_MAXAC.067</strain>
    </source>
</reference>
<evidence type="ECO:0000313" key="5">
    <source>
        <dbReference type="Proteomes" id="UP000886657"/>
    </source>
</evidence>
<dbReference type="SMART" id="SM00283">
    <property type="entry name" value="MA"/>
    <property type="match status" value="1"/>
</dbReference>
<proteinExistence type="predicted"/>
<organism evidence="4 5">
    <name type="scientific">Candidatus Geothrix skivensis</name>
    <dbReference type="NCBI Taxonomy" id="2954439"/>
    <lineage>
        <taxon>Bacteria</taxon>
        <taxon>Pseudomonadati</taxon>
        <taxon>Acidobacteriota</taxon>
        <taxon>Holophagae</taxon>
        <taxon>Holophagales</taxon>
        <taxon>Holophagaceae</taxon>
        <taxon>Geothrix</taxon>
    </lineage>
</organism>
<evidence type="ECO:0000313" key="4">
    <source>
        <dbReference type="EMBL" id="MBK9797836.1"/>
    </source>
</evidence>
<dbReference type="InterPro" id="IPR004089">
    <property type="entry name" value="MCPsignal_dom"/>
</dbReference>
<dbReference type="AlphaFoldDB" id="A0A9D7XHX3"/>
<sequence>MLVTKMAVGLISRDIRERELFRRLLGHAEQMDGSIAAIVATVEQVNTSQQKVSGLVDEVEQLVSASFEDIKTTDEVVETIQSIASNTQMLGLNAAIEAAHAKEHGRGFAIVAEAVRKLSIQCGESADSIMVTQAHLNESMGKVVENSKELTSRTHEQTRSTHAIAEMVLELKQISEALMAMTKA</sequence>
<feature type="domain" description="Methyl-accepting transducer" evidence="3">
    <location>
        <begin position="41"/>
        <end position="184"/>
    </location>
</feature>
<dbReference type="PROSITE" id="PS50111">
    <property type="entry name" value="CHEMOTAXIS_TRANSDUC_2"/>
    <property type="match status" value="1"/>
</dbReference>
<evidence type="ECO:0000259" key="3">
    <source>
        <dbReference type="PROSITE" id="PS50111"/>
    </source>
</evidence>